<accession>A0AAD2Y9U7</accession>
<evidence type="ECO:0000313" key="1">
    <source>
        <dbReference type="EMBL" id="EJP24939.1"/>
    </source>
</evidence>
<organism evidence="1 2">
    <name type="scientific">Streptococcus anginosus SK1138</name>
    <dbReference type="NCBI Taxonomy" id="1161422"/>
    <lineage>
        <taxon>Bacteria</taxon>
        <taxon>Bacillati</taxon>
        <taxon>Bacillota</taxon>
        <taxon>Bacilli</taxon>
        <taxon>Lactobacillales</taxon>
        <taxon>Streptococcaceae</taxon>
        <taxon>Streptococcus</taxon>
        <taxon>Streptococcus anginosus group</taxon>
    </lineage>
</organism>
<gene>
    <name evidence="1" type="ORF">HMPREF1126_1952</name>
</gene>
<name>A0AAD2Y9U7_STRAP</name>
<evidence type="ECO:0000313" key="2">
    <source>
        <dbReference type="Proteomes" id="UP000006614"/>
    </source>
</evidence>
<reference evidence="1 2" key="1">
    <citation type="submission" date="2012-07" db="EMBL/GenBank/DDBJ databases">
        <authorList>
            <person name="Durkin A.S."/>
            <person name="McCorrison J."/>
            <person name="Torralba M."/>
            <person name="Gillis M."/>
            <person name="Methe B."/>
            <person name="Sutton G."/>
            <person name="Nelson K.E."/>
        </authorList>
    </citation>
    <scope>NUCLEOTIDE SEQUENCE [LARGE SCALE GENOMIC DNA]</scope>
    <source>
        <strain evidence="1 2">SK1138</strain>
    </source>
</reference>
<dbReference type="AlphaFoldDB" id="A0AAD2Y9U7"/>
<dbReference type="EMBL" id="ALJO01000011">
    <property type="protein sequence ID" value="EJP24939.1"/>
    <property type="molecule type" value="Genomic_DNA"/>
</dbReference>
<proteinExistence type="predicted"/>
<sequence>MKFILLPYKKLEKGEIYYEDKEVDNFLFIFIHGLYCYRFLERPAGFCC</sequence>
<protein>
    <submittedName>
        <fullName evidence="1">Uncharacterized protein</fullName>
    </submittedName>
</protein>
<comment type="caution">
    <text evidence="1">The sequence shown here is derived from an EMBL/GenBank/DDBJ whole genome shotgun (WGS) entry which is preliminary data.</text>
</comment>
<dbReference type="Proteomes" id="UP000006614">
    <property type="component" value="Unassembled WGS sequence"/>
</dbReference>